<accession>A0A2H1VQ34</accession>
<gene>
    <name evidence="1" type="ORF">SFRICE_023792</name>
</gene>
<proteinExistence type="predicted"/>
<dbReference type="AlphaFoldDB" id="A0A2H1VQ34"/>
<sequence length="233" mass="25672">MDNGGNDCNCFVGLTIIAGWRNGGLDANSQHSYESTYASLVEKHHKTSLVEASKIVQLFVLFVPCLNWVNGYEGLLLVFRYALMRPCDDSKRMRDSEGIPPRPSQLISNKVEWKIYSENVLKRNCEVFFENTGDNHPVTKSHHVPTTAFRGTAPVHPLGVVRSGTCVAHKTLIAYINIQASQPRCSGNGVGTVRVGAELSSKKAFKGAFLPEMCYVAVDGFGFHQSYPLVHVA</sequence>
<protein>
    <submittedName>
        <fullName evidence="1">SFRICE_023792</fullName>
    </submittedName>
</protein>
<dbReference type="EMBL" id="ODYU01003741">
    <property type="protein sequence ID" value="SOQ42896.1"/>
    <property type="molecule type" value="Genomic_DNA"/>
</dbReference>
<reference evidence="1" key="1">
    <citation type="submission" date="2016-07" db="EMBL/GenBank/DDBJ databases">
        <authorList>
            <person name="Bretaudeau A."/>
        </authorList>
    </citation>
    <scope>NUCLEOTIDE SEQUENCE</scope>
    <source>
        <strain evidence="1">Rice</strain>
        <tissue evidence="1">Whole body</tissue>
    </source>
</reference>
<name>A0A2H1VQ34_SPOFR</name>
<evidence type="ECO:0000313" key="1">
    <source>
        <dbReference type="EMBL" id="SOQ42896.1"/>
    </source>
</evidence>
<organism evidence="1">
    <name type="scientific">Spodoptera frugiperda</name>
    <name type="common">Fall armyworm</name>
    <dbReference type="NCBI Taxonomy" id="7108"/>
    <lineage>
        <taxon>Eukaryota</taxon>
        <taxon>Metazoa</taxon>
        <taxon>Ecdysozoa</taxon>
        <taxon>Arthropoda</taxon>
        <taxon>Hexapoda</taxon>
        <taxon>Insecta</taxon>
        <taxon>Pterygota</taxon>
        <taxon>Neoptera</taxon>
        <taxon>Endopterygota</taxon>
        <taxon>Lepidoptera</taxon>
        <taxon>Glossata</taxon>
        <taxon>Ditrysia</taxon>
        <taxon>Noctuoidea</taxon>
        <taxon>Noctuidae</taxon>
        <taxon>Amphipyrinae</taxon>
        <taxon>Spodoptera</taxon>
    </lineage>
</organism>